<evidence type="ECO:0000259" key="2">
    <source>
        <dbReference type="Pfam" id="PF13383"/>
    </source>
</evidence>
<protein>
    <recommendedName>
        <fullName evidence="2">Methyltransferase domain-containing protein</fullName>
    </recommendedName>
</protein>
<dbReference type="AlphaFoldDB" id="A0A9P6U7Y0"/>
<feature type="transmembrane region" description="Helical" evidence="1">
    <location>
        <begin position="20"/>
        <end position="37"/>
    </location>
</feature>
<dbReference type="OrthoDB" id="10006218at2759"/>
<keyword evidence="4" id="KW-1185">Reference proteome</keyword>
<sequence>MTAHNRFLTTIRGILLKPRFLVVIVTVLTLCLIGIHHKKTLDGVYQHLPEHINRVGGKISPGLNDIQQTKLTTPEVVKEDRPRSVEDRLLYSEQVYQINLQNRARSLRQYGYGTENWSPWNAWMPWWQYFQAAFSCPHEVQRVGSHGDGGKWVCGLRLHEEHKERPCVVYSLGVSTESSFEREIADRTNCQVFAYDGSVDSMGPEATNHPSIHFHKMFIGSEDKVDEQGRTWKTVGTIMRENQHAWIDILKVDIEGYEFKVFDAFMDQFTAINNNSHETLPFSQLLVELHLQSPDMDLHDDESFPRFKTWFERLESFGLRPFWNELNLVPVLFSKFKTGFSICEFSFLNTHGDHSLLHD</sequence>
<dbReference type="PANTHER" id="PTHR32026:SF10">
    <property type="entry name" value="METHYLTRANSFERASE-LIKE PROTEIN 24-RELATED"/>
    <property type="match status" value="1"/>
</dbReference>
<dbReference type="InterPro" id="IPR026913">
    <property type="entry name" value="METTL24"/>
</dbReference>
<feature type="domain" description="Methyltransferase" evidence="2">
    <location>
        <begin position="100"/>
        <end position="295"/>
    </location>
</feature>
<dbReference type="InterPro" id="IPR025714">
    <property type="entry name" value="Methyltranfer_dom"/>
</dbReference>
<keyword evidence="1" id="KW-0812">Transmembrane</keyword>
<dbReference type="Pfam" id="PF13383">
    <property type="entry name" value="Methyltransf_22"/>
    <property type="match status" value="1"/>
</dbReference>
<dbReference type="EMBL" id="JAAAJA010000084">
    <property type="protein sequence ID" value="KAG0263023.1"/>
    <property type="molecule type" value="Genomic_DNA"/>
</dbReference>
<reference evidence="3" key="1">
    <citation type="journal article" date="2020" name="Fungal Divers.">
        <title>Resolving the Mortierellaceae phylogeny through synthesis of multi-gene phylogenetics and phylogenomics.</title>
        <authorList>
            <person name="Vandepol N."/>
            <person name="Liber J."/>
            <person name="Desiro A."/>
            <person name="Na H."/>
            <person name="Kennedy M."/>
            <person name="Barry K."/>
            <person name="Grigoriev I.V."/>
            <person name="Miller A.N."/>
            <person name="O'Donnell K."/>
            <person name="Stajich J.E."/>
            <person name="Bonito G."/>
        </authorList>
    </citation>
    <scope>NUCLEOTIDE SEQUENCE</scope>
    <source>
        <strain evidence="3">KOD948</strain>
    </source>
</reference>
<dbReference type="PANTHER" id="PTHR32026">
    <property type="entry name" value="METHYLTRANSFERASE-LIKE PROTEIN 24"/>
    <property type="match status" value="1"/>
</dbReference>
<dbReference type="Proteomes" id="UP000726737">
    <property type="component" value="Unassembled WGS sequence"/>
</dbReference>
<accession>A0A9P6U7Y0</accession>
<gene>
    <name evidence="3" type="ORF">BG011_009420</name>
</gene>
<name>A0A9P6U7Y0_9FUNG</name>
<comment type="caution">
    <text evidence="3">The sequence shown here is derived from an EMBL/GenBank/DDBJ whole genome shotgun (WGS) entry which is preliminary data.</text>
</comment>
<evidence type="ECO:0000313" key="3">
    <source>
        <dbReference type="EMBL" id="KAG0263023.1"/>
    </source>
</evidence>
<evidence type="ECO:0000256" key="1">
    <source>
        <dbReference type="SAM" id="Phobius"/>
    </source>
</evidence>
<keyword evidence="1" id="KW-1133">Transmembrane helix</keyword>
<keyword evidence="1" id="KW-0472">Membrane</keyword>
<evidence type="ECO:0000313" key="4">
    <source>
        <dbReference type="Proteomes" id="UP000726737"/>
    </source>
</evidence>
<organism evidence="3 4">
    <name type="scientific">Mortierella polycephala</name>
    <dbReference type="NCBI Taxonomy" id="41804"/>
    <lineage>
        <taxon>Eukaryota</taxon>
        <taxon>Fungi</taxon>
        <taxon>Fungi incertae sedis</taxon>
        <taxon>Mucoromycota</taxon>
        <taxon>Mortierellomycotina</taxon>
        <taxon>Mortierellomycetes</taxon>
        <taxon>Mortierellales</taxon>
        <taxon>Mortierellaceae</taxon>
        <taxon>Mortierella</taxon>
    </lineage>
</organism>
<proteinExistence type="predicted"/>